<protein>
    <submittedName>
        <fullName evidence="2">Predicted protein</fullName>
    </submittedName>
</protein>
<dbReference type="AlphaFoldDB" id="D7KIB8"/>
<reference evidence="3" key="1">
    <citation type="journal article" date="2011" name="Nat. Genet.">
        <title>The Arabidopsis lyrata genome sequence and the basis of rapid genome size change.</title>
        <authorList>
            <person name="Hu T.T."/>
            <person name="Pattyn P."/>
            <person name="Bakker E.G."/>
            <person name="Cao J."/>
            <person name="Cheng J.-F."/>
            <person name="Clark R.M."/>
            <person name="Fahlgren N."/>
            <person name="Fawcett J.A."/>
            <person name="Grimwood J."/>
            <person name="Gundlach H."/>
            <person name="Haberer G."/>
            <person name="Hollister J.D."/>
            <person name="Ossowski S."/>
            <person name="Ottilar R.P."/>
            <person name="Salamov A.A."/>
            <person name="Schneeberger K."/>
            <person name="Spannagl M."/>
            <person name="Wang X."/>
            <person name="Yang L."/>
            <person name="Nasrallah M.E."/>
            <person name="Bergelson J."/>
            <person name="Carrington J.C."/>
            <person name="Gaut B.S."/>
            <person name="Schmutz J."/>
            <person name="Mayer K.F.X."/>
            <person name="Van de Peer Y."/>
            <person name="Grigoriev I.V."/>
            <person name="Nordborg M."/>
            <person name="Weigel D."/>
            <person name="Guo Y.-L."/>
        </authorList>
    </citation>
    <scope>NUCLEOTIDE SEQUENCE [LARGE SCALE GENOMIC DNA]</scope>
    <source>
        <strain evidence="3">cv. MN47</strain>
    </source>
</reference>
<gene>
    <name evidence="2" type="ORF">ARALYDRAFT_681021</name>
</gene>
<proteinExistence type="predicted"/>
<feature type="compositionally biased region" description="Low complexity" evidence="1">
    <location>
        <begin position="401"/>
        <end position="426"/>
    </location>
</feature>
<evidence type="ECO:0000256" key="1">
    <source>
        <dbReference type="SAM" id="MobiDB-lite"/>
    </source>
</evidence>
<dbReference type="Proteomes" id="UP000008694">
    <property type="component" value="Unassembled WGS sequence"/>
</dbReference>
<feature type="compositionally biased region" description="Low complexity" evidence="1">
    <location>
        <begin position="368"/>
        <end position="390"/>
    </location>
</feature>
<sequence>MIAVLSQSLRKIITKGASYLFWTKRGNDELGKHDYRTNRGEGVLPLVGQHEHRTNRGKRSVAMSWATRTLTQPQGSVFHRVGQRKLQANRWKIALVEEFLDEFEEPGEQMATGFLFRDSDIDEPMWKGPDGVLYEFNSDDSCLSTMDSFSSMSLGTDLGISDAPSEDNASRDSDCLVFLPTEYGIPRQALAYNMVPPSEVFATPPGPPSLDFVELSSDDELADAKESGIPNFVKAASLRMSTPPRKFTTRTWYPGYYGEEGVESSHANLENLVGDQEVPDVTANCETLFATPPCVEELGVLFPPNETLHEPTLGLSSLDAMIQNMIDAGTLGVEPIRPPEGMPVWNERIRRSANGTIMTVMEREDGCSSNSSENSSIESSESTTKSETGTLPRFPPKSTRGTTLSDSTLFSTISSNSSGSSDGSDSNELFEPTMSLVEMDSTEVTEGLVAMKDSDSDPSNIRLTCSDGITESS</sequence>
<evidence type="ECO:0000313" key="3">
    <source>
        <dbReference type="Proteomes" id="UP000008694"/>
    </source>
</evidence>
<dbReference type="Gramene" id="Al_scaffold_0001_3344">
    <property type="protein sequence ID" value="Al_scaffold_0001_3344"/>
    <property type="gene ID" value="Al_scaffold_0001_3344"/>
</dbReference>
<evidence type="ECO:0000313" key="2">
    <source>
        <dbReference type="EMBL" id="EFH69996.1"/>
    </source>
</evidence>
<feature type="region of interest" description="Disordered" evidence="1">
    <location>
        <begin position="362"/>
        <end position="434"/>
    </location>
</feature>
<keyword evidence="3" id="KW-1185">Reference proteome</keyword>
<organism evidence="3">
    <name type="scientific">Arabidopsis lyrata subsp. lyrata</name>
    <name type="common">Lyre-leaved rock-cress</name>
    <dbReference type="NCBI Taxonomy" id="81972"/>
    <lineage>
        <taxon>Eukaryota</taxon>
        <taxon>Viridiplantae</taxon>
        <taxon>Streptophyta</taxon>
        <taxon>Embryophyta</taxon>
        <taxon>Tracheophyta</taxon>
        <taxon>Spermatophyta</taxon>
        <taxon>Magnoliopsida</taxon>
        <taxon>eudicotyledons</taxon>
        <taxon>Gunneridae</taxon>
        <taxon>Pentapetalae</taxon>
        <taxon>rosids</taxon>
        <taxon>malvids</taxon>
        <taxon>Brassicales</taxon>
        <taxon>Brassicaceae</taxon>
        <taxon>Camelineae</taxon>
        <taxon>Arabidopsis</taxon>
    </lineage>
</organism>
<feature type="compositionally biased region" description="Polar residues" evidence="1">
    <location>
        <begin position="457"/>
        <end position="473"/>
    </location>
</feature>
<name>D7KIB8_ARALL</name>
<feature type="region of interest" description="Disordered" evidence="1">
    <location>
        <begin position="450"/>
        <end position="473"/>
    </location>
</feature>
<dbReference type="EMBL" id="GL348713">
    <property type="protein sequence ID" value="EFH69996.1"/>
    <property type="molecule type" value="Genomic_DNA"/>
</dbReference>
<accession>D7KIB8</accession>
<dbReference type="HOGENOM" id="CLU_577913_0_0_1"/>